<dbReference type="AlphaFoldDB" id="A0A5C6EV26"/>
<evidence type="ECO:0000256" key="7">
    <source>
        <dbReference type="RuleBase" id="RU365095"/>
    </source>
</evidence>
<evidence type="ECO:0000259" key="8">
    <source>
        <dbReference type="Pfam" id="PF01182"/>
    </source>
</evidence>
<accession>A0A5C6EV26</accession>
<dbReference type="GO" id="GO:0005975">
    <property type="term" value="P:carbohydrate metabolic process"/>
    <property type="evidence" value="ECO:0007669"/>
    <property type="project" value="UniProtKB-UniRule"/>
</dbReference>
<dbReference type="InterPro" id="IPR039104">
    <property type="entry name" value="6PGL"/>
</dbReference>
<evidence type="ECO:0000256" key="3">
    <source>
        <dbReference type="ARBA" id="ARBA00004961"/>
    </source>
</evidence>
<dbReference type="SUPFAM" id="SSF100950">
    <property type="entry name" value="NagB/RpiA/CoA transferase-like"/>
    <property type="match status" value="1"/>
</dbReference>
<evidence type="ECO:0000256" key="6">
    <source>
        <dbReference type="ARBA" id="ARBA00020337"/>
    </source>
</evidence>
<dbReference type="InterPro" id="IPR005900">
    <property type="entry name" value="6-phosphogluconolactonase_DevB"/>
</dbReference>
<evidence type="ECO:0000256" key="5">
    <source>
        <dbReference type="ARBA" id="ARBA00013198"/>
    </source>
</evidence>
<dbReference type="EMBL" id="SJPX01000003">
    <property type="protein sequence ID" value="TWU51917.1"/>
    <property type="molecule type" value="Genomic_DNA"/>
</dbReference>
<evidence type="ECO:0000313" key="10">
    <source>
        <dbReference type="Proteomes" id="UP000317977"/>
    </source>
</evidence>
<dbReference type="UniPathway" id="UPA00115">
    <property type="reaction ID" value="UER00409"/>
</dbReference>
<comment type="caution">
    <text evidence="9">The sequence shown here is derived from an EMBL/GenBank/DDBJ whole genome shotgun (WGS) entry which is preliminary data.</text>
</comment>
<dbReference type="GO" id="GO:0017057">
    <property type="term" value="F:6-phosphogluconolactonase activity"/>
    <property type="evidence" value="ECO:0007669"/>
    <property type="project" value="UniProtKB-UniRule"/>
</dbReference>
<evidence type="ECO:0000256" key="4">
    <source>
        <dbReference type="ARBA" id="ARBA00010662"/>
    </source>
</evidence>
<dbReference type="PANTHER" id="PTHR11054">
    <property type="entry name" value="6-PHOSPHOGLUCONOLACTONASE"/>
    <property type="match status" value="1"/>
</dbReference>
<evidence type="ECO:0000256" key="1">
    <source>
        <dbReference type="ARBA" id="ARBA00000832"/>
    </source>
</evidence>
<feature type="domain" description="Glucosamine/galactosamine-6-phosphate isomerase" evidence="8">
    <location>
        <begin position="19"/>
        <end position="232"/>
    </location>
</feature>
<proteinExistence type="inferred from homology"/>
<dbReference type="Gene3D" id="3.40.50.1360">
    <property type="match status" value="1"/>
</dbReference>
<dbReference type="EC" id="3.1.1.31" evidence="5 7"/>
<evidence type="ECO:0000256" key="2">
    <source>
        <dbReference type="ARBA" id="ARBA00002681"/>
    </source>
</evidence>
<dbReference type="Proteomes" id="UP000317977">
    <property type="component" value="Unassembled WGS sequence"/>
</dbReference>
<dbReference type="InterPro" id="IPR037171">
    <property type="entry name" value="NagB/RpiA_transferase-like"/>
</dbReference>
<dbReference type="GO" id="GO:0006098">
    <property type="term" value="P:pentose-phosphate shunt"/>
    <property type="evidence" value="ECO:0007669"/>
    <property type="project" value="UniProtKB-UniPathway"/>
</dbReference>
<sequence>MPADTSFIAMPTQVKTFADPSTLADAFAADFSNWLSEQRQPTVTVALSGGSTPKLLFTRWANQFADKVDWTRVHFFWCDERCVAPEDPDSNYGVAKELFLDSVKIPAENVHRMIGESTPADERARYETEIAEHVAVGDNGLPVFDYVMLGMGDDGHTASIFPHENQFLKSSNVCEVATHPTSGQKRITLTGPVLNNANKIAFLITGAGKADVLADVVGHSGDFDRYPASHIQVDDLTFYLDQPAAAKL</sequence>
<keyword evidence="7 9" id="KW-0378">Hydrolase</keyword>
<dbReference type="Pfam" id="PF01182">
    <property type="entry name" value="Glucosamine_iso"/>
    <property type="match status" value="1"/>
</dbReference>
<keyword evidence="10" id="KW-1185">Reference proteome</keyword>
<name>A0A5C6EV26_9BACT</name>
<dbReference type="CDD" id="cd01400">
    <property type="entry name" value="6PGL"/>
    <property type="match status" value="1"/>
</dbReference>
<comment type="function">
    <text evidence="2 7">Hydrolysis of 6-phosphogluconolactone to 6-phosphogluconate.</text>
</comment>
<comment type="catalytic activity">
    <reaction evidence="1 7">
        <text>6-phospho-D-glucono-1,5-lactone + H2O = 6-phospho-D-gluconate + H(+)</text>
        <dbReference type="Rhea" id="RHEA:12556"/>
        <dbReference type="ChEBI" id="CHEBI:15377"/>
        <dbReference type="ChEBI" id="CHEBI:15378"/>
        <dbReference type="ChEBI" id="CHEBI:57955"/>
        <dbReference type="ChEBI" id="CHEBI:58759"/>
        <dbReference type="EC" id="3.1.1.31"/>
    </reaction>
</comment>
<dbReference type="RefSeq" id="WP_246151704.1">
    <property type="nucleotide sequence ID" value="NZ_SJPX01000003.1"/>
</dbReference>
<comment type="pathway">
    <text evidence="3 7">Carbohydrate degradation; pentose phosphate pathway; D-ribulose 5-phosphate from D-glucose 6-phosphate (oxidative stage): step 2/3.</text>
</comment>
<dbReference type="PANTHER" id="PTHR11054:SF0">
    <property type="entry name" value="6-PHOSPHOGLUCONOLACTONASE"/>
    <property type="match status" value="1"/>
</dbReference>
<comment type="similarity">
    <text evidence="4 7">Belongs to the glucosamine/galactosamine-6-phosphate isomerase family. 6-phosphogluconolactonase subfamily.</text>
</comment>
<reference evidence="9 10" key="1">
    <citation type="submission" date="2019-02" db="EMBL/GenBank/DDBJ databases">
        <title>Deep-cultivation of Planctomycetes and their phenomic and genomic characterization uncovers novel biology.</title>
        <authorList>
            <person name="Wiegand S."/>
            <person name="Jogler M."/>
            <person name="Boedeker C."/>
            <person name="Pinto D."/>
            <person name="Vollmers J."/>
            <person name="Rivas-Marin E."/>
            <person name="Kohn T."/>
            <person name="Peeters S.H."/>
            <person name="Heuer A."/>
            <person name="Rast P."/>
            <person name="Oberbeckmann S."/>
            <person name="Bunk B."/>
            <person name="Jeske O."/>
            <person name="Meyerdierks A."/>
            <person name="Storesund J.E."/>
            <person name="Kallscheuer N."/>
            <person name="Luecker S."/>
            <person name="Lage O.M."/>
            <person name="Pohl T."/>
            <person name="Merkel B.J."/>
            <person name="Hornburger P."/>
            <person name="Mueller R.-W."/>
            <person name="Bruemmer F."/>
            <person name="Labrenz M."/>
            <person name="Spormann A.M."/>
            <person name="Op Den Camp H."/>
            <person name="Overmann J."/>
            <person name="Amann R."/>
            <person name="Jetten M.S.M."/>
            <person name="Mascher T."/>
            <person name="Medema M.H."/>
            <person name="Devos D.P."/>
            <person name="Kaster A.-K."/>
            <person name="Ovreas L."/>
            <person name="Rohde M."/>
            <person name="Galperin M.Y."/>
            <person name="Jogler C."/>
        </authorList>
    </citation>
    <scope>NUCLEOTIDE SEQUENCE [LARGE SCALE GENOMIC DNA]</scope>
    <source>
        <strain evidence="9 10">Poly59</strain>
    </source>
</reference>
<dbReference type="InterPro" id="IPR006148">
    <property type="entry name" value="Glc/Gal-6P_isomerase"/>
</dbReference>
<protein>
    <recommendedName>
        <fullName evidence="6 7">6-phosphogluconolactonase</fullName>
        <shortName evidence="7">6PGL</shortName>
        <ecNumber evidence="5 7">3.1.1.31</ecNumber>
    </recommendedName>
</protein>
<gene>
    <name evidence="9" type="primary">pgl_3</name>
    <name evidence="7" type="synonym">pgl</name>
    <name evidence="9" type="ORF">Poly59_35130</name>
</gene>
<organism evidence="9 10">
    <name type="scientific">Rubripirellula reticaptiva</name>
    <dbReference type="NCBI Taxonomy" id="2528013"/>
    <lineage>
        <taxon>Bacteria</taxon>
        <taxon>Pseudomonadati</taxon>
        <taxon>Planctomycetota</taxon>
        <taxon>Planctomycetia</taxon>
        <taxon>Pirellulales</taxon>
        <taxon>Pirellulaceae</taxon>
        <taxon>Rubripirellula</taxon>
    </lineage>
</organism>
<dbReference type="NCBIfam" id="TIGR01198">
    <property type="entry name" value="pgl"/>
    <property type="match status" value="1"/>
</dbReference>
<evidence type="ECO:0000313" key="9">
    <source>
        <dbReference type="EMBL" id="TWU51917.1"/>
    </source>
</evidence>